<evidence type="ECO:0000313" key="4">
    <source>
        <dbReference type="Proteomes" id="UP001221142"/>
    </source>
</evidence>
<sequence length="290" mass="31272">MTTDFDRLLLQSQQLRAETETVLEQVAAAQARLEELDELNKAQDVEIDALESLLASLHPPVATPTPEVTKWNGVGMSLKRKVLEGDNEAQSSTTSATRKRVRRPPTDPVINCTHPKPLSSCLFANNASTSNKPAFPKPCKTMLTLGEKARTTHLNEAGTKLLAITTEYKAIIASRNEADGAGCIEVGCEWIGGHRQEKAARRVELHARVKAELGEVTYAKVHAGLGHDKPKPSLPDSLKDVSGSSLKDYIQHRHPEGSTGPATRAAKGKAAMRSGGYEDRIPDASEIGSG</sequence>
<evidence type="ECO:0000256" key="1">
    <source>
        <dbReference type="SAM" id="Coils"/>
    </source>
</evidence>
<name>A0AAD7G2E4_9AGAR</name>
<feature type="region of interest" description="Disordered" evidence="2">
    <location>
        <begin position="224"/>
        <end position="290"/>
    </location>
</feature>
<reference evidence="3" key="1">
    <citation type="submission" date="2023-03" db="EMBL/GenBank/DDBJ databases">
        <title>Massive genome expansion in bonnet fungi (Mycena s.s.) driven by repeated elements and novel gene families across ecological guilds.</title>
        <authorList>
            <consortium name="Lawrence Berkeley National Laboratory"/>
            <person name="Harder C.B."/>
            <person name="Miyauchi S."/>
            <person name="Viragh M."/>
            <person name="Kuo A."/>
            <person name="Thoen E."/>
            <person name="Andreopoulos B."/>
            <person name="Lu D."/>
            <person name="Skrede I."/>
            <person name="Drula E."/>
            <person name="Henrissat B."/>
            <person name="Morin E."/>
            <person name="Kohler A."/>
            <person name="Barry K."/>
            <person name="LaButti K."/>
            <person name="Morin E."/>
            <person name="Salamov A."/>
            <person name="Lipzen A."/>
            <person name="Mereny Z."/>
            <person name="Hegedus B."/>
            <person name="Baldrian P."/>
            <person name="Stursova M."/>
            <person name="Weitz H."/>
            <person name="Taylor A."/>
            <person name="Grigoriev I.V."/>
            <person name="Nagy L.G."/>
            <person name="Martin F."/>
            <person name="Kauserud H."/>
        </authorList>
    </citation>
    <scope>NUCLEOTIDE SEQUENCE</scope>
    <source>
        <strain evidence="3">9284</strain>
    </source>
</reference>
<comment type="caution">
    <text evidence="3">The sequence shown here is derived from an EMBL/GenBank/DDBJ whole genome shotgun (WGS) entry which is preliminary data.</text>
</comment>
<feature type="coiled-coil region" evidence="1">
    <location>
        <begin position="19"/>
        <end position="53"/>
    </location>
</feature>
<gene>
    <name evidence="3" type="ORF">FB45DRAFT_859126</name>
</gene>
<dbReference type="Proteomes" id="UP001221142">
    <property type="component" value="Unassembled WGS sequence"/>
</dbReference>
<dbReference type="AlphaFoldDB" id="A0AAD7G2E4"/>
<evidence type="ECO:0000256" key="2">
    <source>
        <dbReference type="SAM" id="MobiDB-lite"/>
    </source>
</evidence>
<protein>
    <submittedName>
        <fullName evidence="3">Uncharacterized protein</fullName>
    </submittedName>
</protein>
<keyword evidence="1" id="KW-0175">Coiled coil</keyword>
<feature type="region of interest" description="Disordered" evidence="2">
    <location>
        <begin position="84"/>
        <end position="111"/>
    </location>
</feature>
<accession>A0AAD7G2E4</accession>
<dbReference type="EMBL" id="JARKIF010000001">
    <property type="protein sequence ID" value="KAJ7650309.1"/>
    <property type="molecule type" value="Genomic_DNA"/>
</dbReference>
<organism evidence="3 4">
    <name type="scientific">Roridomyces roridus</name>
    <dbReference type="NCBI Taxonomy" id="1738132"/>
    <lineage>
        <taxon>Eukaryota</taxon>
        <taxon>Fungi</taxon>
        <taxon>Dikarya</taxon>
        <taxon>Basidiomycota</taxon>
        <taxon>Agaricomycotina</taxon>
        <taxon>Agaricomycetes</taxon>
        <taxon>Agaricomycetidae</taxon>
        <taxon>Agaricales</taxon>
        <taxon>Marasmiineae</taxon>
        <taxon>Mycenaceae</taxon>
        <taxon>Roridomyces</taxon>
    </lineage>
</organism>
<keyword evidence="4" id="KW-1185">Reference proteome</keyword>
<proteinExistence type="predicted"/>
<evidence type="ECO:0000313" key="3">
    <source>
        <dbReference type="EMBL" id="KAJ7650309.1"/>
    </source>
</evidence>